<dbReference type="OrthoDB" id="8538589at2"/>
<gene>
    <name evidence="2" type="ORF">SAMN05216352_104261</name>
</gene>
<feature type="domain" description="Gamma-glutamylcyclotransferase AIG2-like" evidence="1">
    <location>
        <begin position="6"/>
        <end position="131"/>
    </location>
</feature>
<reference evidence="2 3" key="1">
    <citation type="submission" date="2016-10" db="EMBL/GenBank/DDBJ databases">
        <authorList>
            <person name="de Groot N.N."/>
        </authorList>
    </citation>
    <scope>NUCLEOTIDE SEQUENCE [LARGE SCALE GENOMIC DNA]</scope>
    <source>
        <strain evidence="3">P4B,CCM 7963,CECT 7998,DSM 25260,IBRC-M 10614,KCTC 13821</strain>
    </source>
</reference>
<dbReference type="GO" id="GO:0016740">
    <property type="term" value="F:transferase activity"/>
    <property type="evidence" value="ECO:0007669"/>
    <property type="project" value="UniProtKB-KW"/>
</dbReference>
<accession>A0A1G8HHF5</accession>
<dbReference type="InterPro" id="IPR013024">
    <property type="entry name" value="GGCT-like"/>
</dbReference>
<dbReference type="CDD" id="cd06661">
    <property type="entry name" value="GGCT_like"/>
    <property type="match status" value="1"/>
</dbReference>
<name>A0A1G8HHF5_9BACI</name>
<proteinExistence type="predicted"/>
<keyword evidence="2" id="KW-0808">Transferase</keyword>
<evidence type="ECO:0000259" key="1">
    <source>
        <dbReference type="Pfam" id="PF06094"/>
    </source>
</evidence>
<evidence type="ECO:0000313" key="3">
    <source>
        <dbReference type="Proteomes" id="UP000199017"/>
    </source>
</evidence>
<dbReference type="Pfam" id="PF06094">
    <property type="entry name" value="GGACT"/>
    <property type="match status" value="1"/>
</dbReference>
<dbReference type="InterPro" id="IPR036568">
    <property type="entry name" value="GGCT-like_sf"/>
</dbReference>
<dbReference type="RefSeq" id="WP_091583885.1">
    <property type="nucleotide sequence ID" value="NZ_FNDU01000004.1"/>
</dbReference>
<dbReference type="AlphaFoldDB" id="A0A1G8HHF5"/>
<dbReference type="EMBL" id="FNDU01000004">
    <property type="protein sequence ID" value="SDI06093.1"/>
    <property type="molecule type" value="Genomic_DNA"/>
</dbReference>
<protein>
    <submittedName>
        <fullName evidence="2">Uncharacterized conserved protein YtfP, gamma-glutamylcyclotransferase (GGCT)/AIG2-like family</fullName>
    </submittedName>
</protein>
<keyword evidence="3" id="KW-1185">Reference proteome</keyword>
<sequence length="142" mass="16342">MKNLPVFVYGTLRHGLRNYQSYLNGRTEKEVPATTKGRMVCVENGSFPCLFPEGNNIIQGELMYISDEIFPEVLKDLDWVEGYDEADLENSMYERKVVTVENKNGEKVEAFIYYWNVNGGIGEYIPSGCWVTHVSREKEKTN</sequence>
<dbReference type="InterPro" id="IPR009288">
    <property type="entry name" value="AIG2-like_dom"/>
</dbReference>
<dbReference type="Gene3D" id="3.10.490.10">
    <property type="entry name" value="Gamma-glutamyl cyclotransferase-like"/>
    <property type="match status" value="1"/>
</dbReference>
<organism evidence="2 3">
    <name type="scientific">Alteribacillus bidgolensis</name>
    <dbReference type="NCBI Taxonomy" id="930129"/>
    <lineage>
        <taxon>Bacteria</taxon>
        <taxon>Bacillati</taxon>
        <taxon>Bacillota</taxon>
        <taxon>Bacilli</taxon>
        <taxon>Bacillales</taxon>
        <taxon>Bacillaceae</taxon>
        <taxon>Alteribacillus</taxon>
    </lineage>
</organism>
<evidence type="ECO:0000313" key="2">
    <source>
        <dbReference type="EMBL" id="SDI06093.1"/>
    </source>
</evidence>
<dbReference type="Proteomes" id="UP000199017">
    <property type="component" value="Unassembled WGS sequence"/>
</dbReference>
<dbReference type="SUPFAM" id="SSF110857">
    <property type="entry name" value="Gamma-glutamyl cyclotransferase-like"/>
    <property type="match status" value="1"/>
</dbReference>
<dbReference type="STRING" id="930129.SAMN05216352_104261"/>